<dbReference type="OrthoDB" id="1394818at2759"/>
<dbReference type="FunFam" id="3.80.10.10:FF:000041">
    <property type="entry name" value="LRR receptor-like serine/threonine-protein kinase ERECTA"/>
    <property type="match status" value="1"/>
</dbReference>
<evidence type="ECO:0000256" key="14">
    <source>
        <dbReference type="SAM" id="SignalP"/>
    </source>
</evidence>
<evidence type="ECO:0000256" key="9">
    <source>
        <dbReference type="ARBA" id="ARBA00022989"/>
    </source>
</evidence>
<dbReference type="GeneID" id="103707793"/>
<dbReference type="InterPro" id="IPR001611">
    <property type="entry name" value="Leu-rich_rpt"/>
</dbReference>
<keyword evidence="3" id="KW-0433">Leucine-rich repeat</keyword>
<evidence type="ECO:0000256" key="10">
    <source>
        <dbReference type="ARBA" id="ARBA00023136"/>
    </source>
</evidence>
<reference evidence="17" key="2">
    <citation type="submission" date="2025-08" db="UniProtKB">
        <authorList>
            <consortium name="RefSeq"/>
        </authorList>
    </citation>
    <scope>IDENTIFICATION</scope>
    <source>
        <tissue evidence="17">Young leaves</tissue>
    </source>
</reference>
<keyword evidence="6" id="KW-0677">Repeat</keyword>
<dbReference type="PANTHER" id="PTHR48007:SF84">
    <property type="entry name" value="(WILD MALAYSIAN BANANA) HYPOTHETICAL PROTEIN"/>
    <property type="match status" value="1"/>
</dbReference>
<dbReference type="PROSITE" id="PS51450">
    <property type="entry name" value="LRR"/>
    <property type="match status" value="3"/>
</dbReference>
<comment type="subcellular location">
    <subcellularLocation>
        <location evidence="1">Membrane</location>
        <topology evidence="1">Single-pass membrane protein</topology>
    </subcellularLocation>
</comment>
<dbReference type="PANTHER" id="PTHR48007">
    <property type="entry name" value="LEUCINE-RICH REPEAT RECEPTOR-LIKE PROTEIN KINASE PXC1"/>
    <property type="match status" value="1"/>
</dbReference>
<dbReference type="Pfam" id="PF00560">
    <property type="entry name" value="LRR_1"/>
    <property type="match status" value="4"/>
</dbReference>
<evidence type="ECO:0000256" key="13">
    <source>
        <dbReference type="SAM" id="Phobius"/>
    </source>
</evidence>
<feature type="chain" id="PRO_5034820516" evidence="14">
    <location>
        <begin position="21"/>
        <end position="855"/>
    </location>
</feature>
<feature type="domain" description="Protein kinase" evidence="15">
    <location>
        <begin position="549"/>
        <end position="855"/>
    </location>
</feature>
<evidence type="ECO:0000256" key="1">
    <source>
        <dbReference type="ARBA" id="ARBA00004167"/>
    </source>
</evidence>
<sequence>MGVGFFICFLAVVMLLRCSASPQLNTDEFVVSDFFLKMRAEVSSPVSGSSYSVCSWKGVSCDERKEKVIALVASGLGLSGPIPENTIGKLSKLQTLDLSANNITGLSLDIWGLGSSLKSLNLSSNQINGSLPDNLADFGELESLDLSCNGFSGEIPTALGSLSRLKVLNFSGNGFEGSIPDSILGCKSLVSIDLSRNRLNGTVPGGLNDAFENLMFLDLSGNEINGTLPVLSGLNSITYLNLSGNLFQGSVLGVFQEPLQVIDLSNNQFQGHISQVNLSSSYTWSSLVYLDLSGNELNGEFFGDLGRARSLKHLNLAFNRFSHQNFPQLEQLSGLEYLNLSKTSLSGQIPTEFSKLVRLKTLDLSQNQIAGYIPDLSVVNLQVLDLSMNNLTGGIPGPLLNKLPNMIRFNFSYNYLKLCAARLSPETFNTAFVGSHNDCPIAVDPDVIREKGMKHRGLRLAVAVSLSVFFLIAGLVCLAFRFRKRTRSWAVKQLPSKEEPNVSGPFSFQTDSKTWVANVKSATSVPVVIFEKPLLNFTFADLLTATSHFDRGTFLAEGKFGPVYRGILPGGIHVAVKVLVHGSAVTDQEAARELERLGRIKHINLVPLTGYCLAGDRRIAIYDYMENGNLQNLLHDLPLGVQTTEDWSADTWEEDAGIVENITTEGMTTWRFRHKIALGAARALAFLHHGCYPEIVHRDVKANSIYLDSALEPRLSDFGLSRIVGASLEDEISRGSPGYAPPEFSESENVSATTRSDVYGFGIVLFELITGKKPLGDDYTDERETTLVSWARTLVRKNQGSRIIDPKIRETGLEKQMEEALRIAYLCTADLPSKRPSMQQIVGLLKDIEPISADH</sequence>
<dbReference type="SUPFAM" id="SSF56112">
    <property type="entry name" value="Protein kinase-like (PK-like)"/>
    <property type="match status" value="1"/>
</dbReference>
<dbReference type="GO" id="GO:0016020">
    <property type="term" value="C:membrane"/>
    <property type="evidence" value="ECO:0007669"/>
    <property type="project" value="UniProtKB-SubCell"/>
</dbReference>
<evidence type="ECO:0000256" key="7">
    <source>
        <dbReference type="ARBA" id="ARBA00022741"/>
    </source>
</evidence>
<dbReference type="RefSeq" id="XP_008790672.2">
    <property type="nucleotide sequence ID" value="XM_008792450.4"/>
</dbReference>
<evidence type="ECO:0000313" key="16">
    <source>
        <dbReference type="Proteomes" id="UP000228380"/>
    </source>
</evidence>
<dbReference type="InterPro" id="IPR001245">
    <property type="entry name" value="Ser-Thr/Tyr_kinase_cat_dom"/>
</dbReference>
<dbReference type="PRINTS" id="PR00019">
    <property type="entry name" value="LEURICHRPT"/>
</dbReference>
<evidence type="ECO:0000256" key="5">
    <source>
        <dbReference type="ARBA" id="ARBA00022729"/>
    </source>
</evidence>
<keyword evidence="4 13" id="KW-0812">Transmembrane</keyword>
<dbReference type="SUPFAM" id="SSF52058">
    <property type="entry name" value="L domain-like"/>
    <property type="match status" value="2"/>
</dbReference>
<keyword evidence="7" id="KW-0547">Nucleotide-binding</keyword>
<keyword evidence="2" id="KW-0597">Phosphoprotein</keyword>
<dbReference type="Gene3D" id="1.10.510.10">
    <property type="entry name" value="Transferase(Phosphotransferase) domain 1"/>
    <property type="match status" value="1"/>
</dbReference>
<dbReference type="SMART" id="SM00369">
    <property type="entry name" value="LRR_TYP"/>
    <property type="match status" value="5"/>
</dbReference>
<evidence type="ECO:0000256" key="12">
    <source>
        <dbReference type="ARBA" id="ARBA00023180"/>
    </source>
</evidence>
<keyword evidence="8" id="KW-0067">ATP-binding</keyword>
<keyword evidence="5 14" id="KW-0732">Signal</keyword>
<dbReference type="FunFam" id="3.30.200.20:FF:000466">
    <property type="entry name" value="Putative LRR receptor-like serine/threonine-protein kinase"/>
    <property type="match status" value="1"/>
</dbReference>
<dbReference type="InterPro" id="IPR046959">
    <property type="entry name" value="PRK1-6/SRF4-like"/>
</dbReference>
<name>A0A8B7C3B1_PHODC</name>
<dbReference type="SMART" id="SM00365">
    <property type="entry name" value="LRR_SD22"/>
    <property type="match status" value="3"/>
</dbReference>
<dbReference type="InterPro" id="IPR003591">
    <property type="entry name" value="Leu-rich_rpt_typical-subtyp"/>
</dbReference>
<evidence type="ECO:0000313" key="17">
    <source>
        <dbReference type="RefSeq" id="XP_008790672.2"/>
    </source>
</evidence>
<keyword evidence="16" id="KW-1185">Reference proteome</keyword>
<dbReference type="Proteomes" id="UP000228380">
    <property type="component" value="Chromosome 7"/>
</dbReference>
<evidence type="ECO:0000256" key="8">
    <source>
        <dbReference type="ARBA" id="ARBA00022840"/>
    </source>
</evidence>
<feature type="signal peptide" evidence="14">
    <location>
        <begin position="1"/>
        <end position="20"/>
    </location>
</feature>
<dbReference type="Pfam" id="PF13855">
    <property type="entry name" value="LRR_8"/>
    <property type="match status" value="2"/>
</dbReference>
<evidence type="ECO:0000256" key="6">
    <source>
        <dbReference type="ARBA" id="ARBA00022737"/>
    </source>
</evidence>
<keyword evidence="11" id="KW-0675">Receptor</keyword>
<dbReference type="FunFam" id="3.80.10.10:FF:001678">
    <property type="entry name" value="Calmodulin-binding receptor kinase CaMRLK"/>
    <property type="match status" value="1"/>
</dbReference>
<evidence type="ECO:0000259" key="15">
    <source>
        <dbReference type="PROSITE" id="PS50011"/>
    </source>
</evidence>
<evidence type="ECO:0000256" key="11">
    <source>
        <dbReference type="ARBA" id="ARBA00023170"/>
    </source>
</evidence>
<dbReference type="Gene3D" id="3.30.200.20">
    <property type="entry name" value="Phosphorylase Kinase, domain 1"/>
    <property type="match status" value="1"/>
</dbReference>
<keyword evidence="9 13" id="KW-1133">Transmembrane helix</keyword>
<organism evidence="16 17">
    <name type="scientific">Phoenix dactylifera</name>
    <name type="common">Date palm</name>
    <dbReference type="NCBI Taxonomy" id="42345"/>
    <lineage>
        <taxon>Eukaryota</taxon>
        <taxon>Viridiplantae</taxon>
        <taxon>Streptophyta</taxon>
        <taxon>Embryophyta</taxon>
        <taxon>Tracheophyta</taxon>
        <taxon>Spermatophyta</taxon>
        <taxon>Magnoliopsida</taxon>
        <taxon>Liliopsida</taxon>
        <taxon>Arecaceae</taxon>
        <taxon>Coryphoideae</taxon>
        <taxon>Phoeniceae</taxon>
        <taxon>Phoenix</taxon>
    </lineage>
</organism>
<dbReference type="InterPro" id="IPR011009">
    <property type="entry name" value="Kinase-like_dom_sf"/>
</dbReference>
<dbReference type="Gene3D" id="3.80.10.10">
    <property type="entry name" value="Ribonuclease Inhibitor"/>
    <property type="match status" value="3"/>
</dbReference>
<dbReference type="AlphaFoldDB" id="A0A8B7C3B1"/>
<dbReference type="InterPro" id="IPR000719">
    <property type="entry name" value="Prot_kinase_dom"/>
</dbReference>
<evidence type="ECO:0000256" key="4">
    <source>
        <dbReference type="ARBA" id="ARBA00022692"/>
    </source>
</evidence>
<dbReference type="KEGG" id="pda:103707793"/>
<proteinExistence type="predicted"/>
<keyword evidence="10 13" id="KW-0472">Membrane</keyword>
<protein>
    <submittedName>
        <fullName evidence="17">Probable LRR receptor-like serine/threonine-protein kinase At2g24230</fullName>
    </submittedName>
</protein>
<accession>A0A8B7C3B1</accession>
<keyword evidence="12" id="KW-0325">Glycoprotein</keyword>
<evidence type="ECO:0000256" key="3">
    <source>
        <dbReference type="ARBA" id="ARBA00022614"/>
    </source>
</evidence>
<gene>
    <name evidence="17" type="primary">LOC103707793</name>
</gene>
<feature type="transmembrane region" description="Helical" evidence="13">
    <location>
        <begin position="460"/>
        <end position="482"/>
    </location>
</feature>
<dbReference type="PROSITE" id="PS50011">
    <property type="entry name" value="PROTEIN_KINASE_DOM"/>
    <property type="match status" value="1"/>
</dbReference>
<evidence type="ECO:0000256" key="2">
    <source>
        <dbReference type="ARBA" id="ARBA00022553"/>
    </source>
</evidence>
<dbReference type="InterPro" id="IPR032675">
    <property type="entry name" value="LRR_dom_sf"/>
</dbReference>
<dbReference type="GO" id="GO:0005524">
    <property type="term" value="F:ATP binding"/>
    <property type="evidence" value="ECO:0007669"/>
    <property type="project" value="UniProtKB-KW"/>
</dbReference>
<dbReference type="GO" id="GO:0004672">
    <property type="term" value="F:protein kinase activity"/>
    <property type="evidence" value="ECO:0007669"/>
    <property type="project" value="InterPro"/>
</dbReference>
<dbReference type="Pfam" id="PF07714">
    <property type="entry name" value="PK_Tyr_Ser-Thr"/>
    <property type="match status" value="1"/>
</dbReference>
<reference evidence="16" key="1">
    <citation type="journal article" date="2019" name="Nat. Commun.">
        <title>Genome-wide association mapping of date palm fruit traits.</title>
        <authorList>
            <person name="Hazzouri K.M."/>
            <person name="Gros-Balthazard M."/>
            <person name="Flowers J.M."/>
            <person name="Copetti D."/>
            <person name="Lemansour A."/>
            <person name="Lebrun M."/>
            <person name="Masmoudi K."/>
            <person name="Ferrand S."/>
            <person name="Dhar M.I."/>
            <person name="Fresquez Z.A."/>
            <person name="Rosas U."/>
            <person name="Zhang J."/>
            <person name="Talag J."/>
            <person name="Lee S."/>
            <person name="Kudrna D."/>
            <person name="Powell R.F."/>
            <person name="Leitch I.J."/>
            <person name="Krueger R.R."/>
            <person name="Wing R.A."/>
            <person name="Amiri K.M.A."/>
            <person name="Purugganan M.D."/>
        </authorList>
    </citation>
    <scope>NUCLEOTIDE SEQUENCE [LARGE SCALE GENOMIC DNA]</scope>
    <source>
        <strain evidence="16">cv. Khalas</strain>
    </source>
</reference>